<protein>
    <submittedName>
        <fullName evidence="1">HAD-superfamily hydrolase</fullName>
        <ecNumber evidence="1">3.1.3.18</ecNumber>
    </submittedName>
</protein>
<dbReference type="GO" id="GO:0050308">
    <property type="term" value="F:sugar-phosphatase activity"/>
    <property type="evidence" value="ECO:0007669"/>
    <property type="project" value="TreeGrafter"/>
</dbReference>
<dbReference type="EC" id="3.1.3.18" evidence="1"/>
<dbReference type="RefSeq" id="WP_022860155.1">
    <property type="nucleotide sequence ID" value="NZ_JGZB01000011.1"/>
</dbReference>
<comment type="caution">
    <text evidence="1">The sequence shown here is derived from an EMBL/GenBank/DDBJ whole genome shotgun (WGS) entry which is preliminary data.</text>
</comment>
<organism evidence="1 2">
    <name type="scientific">Bifidobacterium magnum</name>
    <dbReference type="NCBI Taxonomy" id="1692"/>
    <lineage>
        <taxon>Bacteria</taxon>
        <taxon>Bacillati</taxon>
        <taxon>Actinomycetota</taxon>
        <taxon>Actinomycetes</taxon>
        <taxon>Bifidobacteriales</taxon>
        <taxon>Bifidobacteriaceae</taxon>
        <taxon>Bifidobacterium</taxon>
    </lineage>
</organism>
<proteinExistence type="predicted"/>
<dbReference type="PANTHER" id="PTHR43481">
    <property type="entry name" value="FRUCTOSE-1-PHOSPHATE PHOSPHATASE"/>
    <property type="match status" value="1"/>
</dbReference>
<evidence type="ECO:0000313" key="1">
    <source>
        <dbReference type="EMBL" id="KFI67166.1"/>
    </source>
</evidence>
<dbReference type="InterPro" id="IPR036412">
    <property type="entry name" value="HAD-like_sf"/>
</dbReference>
<dbReference type="Proteomes" id="UP000029052">
    <property type="component" value="Unassembled WGS sequence"/>
</dbReference>
<dbReference type="SFLD" id="SFLDS00003">
    <property type="entry name" value="Haloacid_Dehalogenase"/>
    <property type="match status" value="1"/>
</dbReference>
<dbReference type="CDD" id="cd07505">
    <property type="entry name" value="HAD_BPGM-like"/>
    <property type="match status" value="1"/>
</dbReference>
<gene>
    <name evidence="1" type="ORF">BMAGN_1378</name>
</gene>
<dbReference type="Gene3D" id="1.10.150.240">
    <property type="entry name" value="Putative phosphatase, domain 2"/>
    <property type="match status" value="1"/>
</dbReference>
<dbReference type="SUPFAM" id="SSF56784">
    <property type="entry name" value="HAD-like"/>
    <property type="match status" value="1"/>
</dbReference>
<dbReference type="STRING" id="1692.BMAGN_1378"/>
<dbReference type="InterPro" id="IPR023198">
    <property type="entry name" value="PGP-like_dom2"/>
</dbReference>
<accession>A0A087B816</accession>
<dbReference type="Gene3D" id="3.40.50.1000">
    <property type="entry name" value="HAD superfamily/HAD-like"/>
    <property type="match status" value="1"/>
</dbReference>
<dbReference type="Pfam" id="PF00702">
    <property type="entry name" value="Hydrolase"/>
    <property type="match status" value="1"/>
</dbReference>
<evidence type="ECO:0000313" key="2">
    <source>
        <dbReference type="Proteomes" id="UP000029052"/>
    </source>
</evidence>
<name>A0A087B816_9BIFI</name>
<dbReference type="AlphaFoldDB" id="A0A087B816"/>
<dbReference type="InterPro" id="IPR006439">
    <property type="entry name" value="HAD-SF_hydro_IA"/>
</dbReference>
<dbReference type="SFLD" id="SFLDG01129">
    <property type="entry name" value="C1.5:_HAD__Beta-PGM__Phosphata"/>
    <property type="match status" value="1"/>
</dbReference>
<dbReference type="InterPro" id="IPR051806">
    <property type="entry name" value="HAD-like_SPP"/>
</dbReference>
<keyword evidence="2" id="KW-1185">Reference proteome</keyword>
<dbReference type="PANTHER" id="PTHR43481:SF4">
    <property type="entry name" value="GLYCEROL-1-PHOSPHATE PHOSPHOHYDROLASE 1-RELATED"/>
    <property type="match status" value="1"/>
</dbReference>
<reference evidence="1 2" key="1">
    <citation type="submission" date="2014-03" db="EMBL/GenBank/DDBJ databases">
        <title>Genomics of Bifidobacteria.</title>
        <authorList>
            <person name="Ventura M."/>
            <person name="Milani C."/>
            <person name="Lugli G.A."/>
        </authorList>
    </citation>
    <scope>NUCLEOTIDE SEQUENCE [LARGE SCALE GENOMIC DNA]</scope>
    <source>
        <strain evidence="1 2">LMG 11591</strain>
    </source>
</reference>
<dbReference type="InterPro" id="IPR023214">
    <property type="entry name" value="HAD_sf"/>
</dbReference>
<dbReference type="NCBIfam" id="TIGR01509">
    <property type="entry name" value="HAD-SF-IA-v3"/>
    <property type="match status" value="1"/>
</dbReference>
<sequence>MNLPLKAVFWDMDGTLIDSEPLWHAGEMKIAADHSGYWDEDLAWAGSGTPVPDVARRMIEQGCKLPAEEIGEQLIQYVTDAEMLSLPWTPGVLDVLISLRDAGVPSVLVTSSPRELAENLIAQAPTGCFVDYVCGDDEVTKKPDPEPYQLAARKLGIDPADTDAMASTVAIEDSISGLRAAAASGATTICQTAFMREDQSDGPQFASIDGYDGVDAMLLATFVMARKSGK</sequence>
<dbReference type="PRINTS" id="PR00413">
    <property type="entry name" value="HADHALOGNASE"/>
</dbReference>
<keyword evidence="1" id="KW-0378">Hydrolase</keyword>
<dbReference type="EMBL" id="JGZB01000011">
    <property type="protein sequence ID" value="KFI67166.1"/>
    <property type="molecule type" value="Genomic_DNA"/>
</dbReference>
<dbReference type="GO" id="GO:0008967">
    <property type="term" value="F:phosphoglycolate phosphatase activity"/>
    <property type="evidence" value="ECO:0007669"/>
    <property type="project" value="UniProtKB-EC"/>
</dbReference>
<dbReference type="eggNOG" id="COG0637">
    <property type="taxonomic scope" value="Bacteria"/>
</dbReference>